<protein>
    <submittedName>
        <fullName evidence="1">Uncharacterized protein</fullName>
    </submittedName>
</protein>
<evidence type="ECO:0000313" key="1">
    <source>
        <dbReference type="EMBL" id="WZE65681.1"/>
    </source>
</evidence>
<dbReference type="RefSeq" id="WP_420493688.1">
    <property type="nucleotide sequence ID" value="NZ_CP124577.1"/>
</dbReference>
<proteinExistence type="predicted"/>
<sequence length="110" mass="12710">MYEEDLQKEKQLAGKTYLDLVMMQGMSFEAAREFLLSQGLSLSDKVGNQFSIKSNFDFIRLSRTTLNKLEYVGVVNIPKFVENATRKNDYFPSLTHESQYLYEIALTPPE</sequence>
<gene>
    <name evidence="1" type="ORF">QA541_05300</name>
</gene>
<dbReference type="EMBL" id="CP124577">
    <property type="protein sequence ID" value="WZE65681.1"/>
    <property type="molecule type" value="Genomic_DNA"/>
</dbReference>
<dbReference type="AlphaFoldDB" id="A0AAU6R6F7"/>
<name>A0AAU6R6F7_9STAP</name>
<accession>A0AAU6R6F7</accession>
<reference evidence="1" key="1">
    <citation type="submission" date="2023-04" db="EMBL/GenBank/DDBJ databases">
        <title>Macrococci isolated from food, foodproducing animals, and human clinical materials.</title>
        <authorList>
            <person name="Maslanova I."/>
            <person name="Svec P."/>
            <person name="Sedlacek I."/>
            <person name="Novakova D."/>
            <person name="Keller J.E."/>
            <person name="Schwendener S."/>
            <person name="Finstrlova A."/>
            <person name="Botka T."/>
            <person name="Kovarovic V."/>
            <person name="Petras P."/>
            <person name="Perreten V."/>
            <person name="Pantucek R."/>
        </authorList>
    </citation>
    <scope>NUCLEOTIDE SEQUENCE</scope>
    <source>
        <strain evidence="1">NRL/St 21/332</strain>
    </source>
</reference>
<organism evidence="1">
    <name type="scientific">Macrococcus psychrotolerans</name>
    <dbReference type="NCBI Taxonomy" id="3039389"/>
    <lineage>
        <taxon>Bacteria</taxon>
        <taxon>Bacillati</taxon>
        <taxon>Bacillota</taxon>
        <taxon>Bacilli</taxon>
        <taxon>Bacillales</taxon>
        <taxon>Staphylococcaceae</taxon>
        <taxon>Macrococcus</taxon>
    </lineage>
</organism>